<dbReference type="SFLD" id="SFLDS00032">
    <property type="entry name" value="Radical_SAM_3-amino-3-carboxyp"/>
    <property type="match status" value="1"/>
</dbReference>
<dbReference type="Gene3D" id="3.40.50.11840">
    <property type="entry name" value="Diphthamide synthesis DPH1/DPH2 domain 1"/>
    <property type="match status" value="1"/>
</dbReference>
<accession>A0A074Z2H7</accession>
<dbReference type="AlphaFoldDB" id="A0A074Z2H7"/>
<dbReference type="FunFam" id="3.40.50.11860:FF:000001">
    <property type="entry name" value="2-(3-amino-3-carboxypropyl)histidine synthase subunit 2"/>
    <property type="match status" value="1"/>
</dbReference>
<keyword evidence="4" id="KW-0479">Metal-binding</keyword>
<evidence type="ECO:0000256" key="5">
    <source>
        <dbReference type="ARBA" id="ARBA00023004"/>
    </source>
</evidence>
<evidence type="ECO:0000256" key="3">
    <source>
        <dbReference type="ARBA" id="ARBA00006179"/>
    </source>
</evidence>
<dbReference type="GO" id="GO:0051536">
    <property type="term" value="F:iron-sulfur cluster binding"/>
    <property type="evidence" value="ECO:0007669"/>
    <property type="project" value="UniProtKB-KW"/>
</dbReference>
<dbReference type="NCBIfam" id="TIGR00322">
    <property type="entry name" value="diphth2_R"/>
    <property type="match status" value="1"/>
</dbReference>
<comment type="cofactor">
    <cofactor evidence="1">
        <name>[4Fe-4S] cluster</name>
        <dbReference type="ChEBI" id="CHEBI:49883"/>
    </cofactor>
</comment>
<dbReference type="STRING" id="6198.A0A074Z2H7"/>
<dbReference type="PANTHER" id="PTHR10762:SF2">
    <property type="entry name" value="2-(3-AMINO-3-CARBOXYPROPYL)HISTIDINE SYNTHASE SUBUNIT 2"/>
    <property type="match status" value="1"/>
</dbReference>
<dbReference type="EMBL" id="KL597153">
    <property type="protein sequence ID" value="KER19697.1"/>
    <property type="molecule type" value="Genomic_DNA"/>
</dbReference>
<dbReference type="UniPathway" id="UPA00559"/>
<comment type="similarity">
    <text evidence="3">Belongs to the DPH1/DPH2 family. DPH2 subfamily.</text>
</comment>
<gene>
    <name evidence="7" type="ORF">T265_11601</name>
</gene>
<keyword evidence="5" id="KW-0408">Iron</keyword>
<dbReference type="CTD" id="20325769"/>
<dbReference type="SFLD" id="SFLDG01121">
    <property type="entry name" value="Diphthamide_biosynthesis"/>
    <property type="match status" value="1"/>
</dbReference>
<dbReference type="InterPro" id="IPR042265">
    <property type="entry name" value="DPH1/DPH2_3"/>
</dbReference>
<reference evidence="7 8" key="1">
    <citation type="submission" date="2013-11" db="EMBL/GenBank/DDBJ databases">
        <title>Opisthorchis viverrini - life in the bile duct.</title>
        <authorList>
            <person name="Young N.D."/>
            <person name="Nagarajan N."/>
            <person name="Lin S.J."/>
            <person name="Korhonen P.K."/>
            <person name="Jex A.R."/>
            <person name="Hall R.S."/>
            <person name="Safavi-Hemami H."/>
            <person name="Kaewkong W."/>
            <person name="Bertrand D."/>
            <person name="Gao S."/>
            <person name="Seet Q."/>
            <person name="Wongkham S."/>
            <person name="Teh B.T."/>
            <person name="Wongkham C."/>
            <person name="Intapan P.M."/>
            <person name="Maleewong W."/>
            <person name="Yang X."/>
            <person name="Hu M."/>
            <person name="Wang Z."/>
            <person name="Hofmann A."/>
            <person name="Sternberg P.W."/>
            <person name="Tan P."/>
            <person name="Wang J."/>
            <person name="Gasser R.B."/>
        </authorList>
    </citation>
    <scope>NUCLEOTIDE SEQUENCE [LARGE SCALE GENOMIC DNA]</scope>
</reference>
<dbReference type="GeneID" id="20325769"/>
<dbReference type="GO" id="GO:0017183">
    <property type="term" value="P:protein histidyl modification to diphthamide"/>
    <property type="evidence" value="ECO:0007669"/>
    <property type="project" value="UniProtKB-UniPathway"/>
</dbReference>
<dbReference type="Proteomes" id="UP000054324">
    <property type="component" value="Unassembled WGS sequence"/>
</dbReference>
<dbReference type="PANTHER" id="PTHR10762">
    <property type="entry name" value="DIPHTHAMIDE BIOSYNTHESIS PROTEIN"/>
    <property type="match status" value="1"/>
</dbReference>
<evidence type="ECO:0000313" key="7">
    <source>
        <dbReference type="EMBL" id="KER19697.1"/>
    </source>
</evidence>
<dbReference type="KEGG" id="ovi:T265_11601"/>
<keyword evidence="6" id="KW-0411">Iron-sulfur</keyword>
<evidence type="ECO:0000256" key="4">
    <source>
        <dbReference type="ARBA" id="ARBA00022723"/>
    </source>
</evidence>
<proteinExistence type="inferred from homology"/>
<evidence type="ECO:0000256" key="2">
    <source>
        <dbReference type="ARBA" id="ARBA00005156"/>
    </source>
</evidence>
<organism evidence="7 8">
    <name type="scientific">Opisthorchis viverrini</name>
    <name type="common">Southeast Asian liver fluke</name>
    <dbReference type="NCBI Taxonomy" id="6198"/>
    <lineage>
        <taxon>Eukaryota</taxon>
        <taxon>Metazoa</taxon>
        <taxon>Spiralia</taxon>
        <taxon>Lophotrochozoa</taxon>
        <taxon>Platyhelminthes</taxon>
        <taxon>Trematoda</taxon>
        <taxon>Digenea</taxon>
        <taxon>Opisthorchiida</taxon>
        <taxon>Opisthorchiata</taxon>
        <taxon>Opisthorchiidae</taxon>
        <taxon>Opisthorchis</taxon>
    </lineage>
</organism>
<comment type="pathway">
    <text evidence="2">Protein modification; peptidyl-diphthamide biosynthesis.</text>
</comment>
<evidence type="ECO:0000313" key="8">
    <source>
        <dbReference type="Proteomes" id="UP000054324"/>
    </source>
</evidence>
<evidence type="ECO:0000256" key="1">
    <source>
        <dbReference type="ARBA" id="ARBA00001966"/>
    </source>
</evidence>
<dbReference type="OrthoDB" id="449241at2759"/>
<protein>
    <submittedName>
        <fullName evidence="7">Uncharacterized protein</fullName>
    </submittedName>
</protein>
<dbReference type="RefSeq" id="XP_009176558.1">
    <property type="nucleotide sequence ID" value="XM_009178294.1"/>
</dbReference>
<dbReference type="InterPro" id="IPR042263">
    <property type="entry name" value="DPH1/DPH2_1"/>
</dbReference>
<dbReference type="GO" id="GO:0090560">
    <property type="term" value="F:2-(3-amino-3-carboxypropyl)histidine synthase activity"/>
    <property type="evidence" value="ECO:0007669"/>
    <property type="project" value="InterPro"/>
</dbReference>
<evidence type="ECO:0000256" key="6">
    <source>
        <dbReference type="ARBA" id="ARBA00023014"/>
    </source>
</evidence>
<dbReference type="Gene3D" id="3.40.50.11860">
    <property type="entry name" value="Diphthamide synthesis DPH1/DPH2 domain 3"/>
    <property type="match status" value="1"/>
</dbReference>
<keyword evidence="8" id="KW-1185">Reference proteome</keyword>
<dbReference type="GO" id="GO:0046872">
    <property type="term" value="F:metal ion binding"/>
    <property type="evidence" value="ECO:0007669"/>
    <property type="project" value="UniProtKB-KW"/>
</dbReference>
<sequence>MSSAITNDGSDVISRVLVSEGHFPVCTTDIDSTFCIDYTASWIKLKGVKHIGLQFPDELLNISVSVCQKLCEQSGEFCFILGDSSFAGCCVDEVAGQRFHIDALVHYGRACLSELSGQLPVLYVFGQLKPAQALNSDRLSGVAQNILGNLCSSVSPSFRLPVVITYDFRFQTIAYAVYQYLWDALQERESGTLPLLVWSEPNLTSPAESATPSPFGCDLPPSVFKRCGRSFHCMGGTLPTPHCSWTLIHIGSESDKLAFHRILLGFPEVSRVESFLFDPLSFVLKQADAAIQSFVKRRSYLVEKAKDAQKIGILMGTLSVRGYQCIVTRLQRLLKRLGRFYVTLVVGKLNAAKLANLPELDLLVLVACAETSLLDSREMLIPIITPFEMECALSGLAANAADPTGDGGLAVRVWTPDKIAIDFLDLLPGGTSYIPEEQVVPAQSSTAEEVVDISLITGRLRVCQSTSKASTTVDGSSNSALATRGEWALVGTENSSSSFQRSWFGLDPLLGQTPVAKVQEGLHGLPVQYTIPTEAEHTNGSPAADS</sequence>
<dbReference type="Pfam" id="PF01866">
    <property type="entry name" value="Diphthamide_syn"/>
    <property type="match status" value="1"/>
</dbReference>
<name>A0A074Z2H7_OPIVI</name>
<dbReference type="InterPro" id="IPR016435">
    <property type="entry name" value="DPH1/DPH2"/>
</dbReference>